<dbReference type="AlphaFoldDB" id="A0A0F9S828"/>
<organism evidence="1">
    <name type="scientific">marine sediment metagenome</name>
    <dbReference type="NCBI Taxonomy" id="412755"/>
    <lineage>
        <taxon>unclassified sequences</taxon>
        <taxon>metagenomes</taxon>
        <taxon>ecological metagenomes</taxon>
    </lineage>
</organism>
<name>A0A0F9S828_9ZZZZ</name>
<sequence>MDHTAPILIKMLADVEQRQAEIGRAITTIRNAVRFGAPPRTQTHEQDFTASWLLKLYGMSQEAD</sequence>
<comment type="caution">
    <text evidence="1">The sequence shown here is derived from an EMBL/GenBank/DDBJ whole genome shotgun (WGS) entry which is preliminary data.</text>
</comment>
<gene>
    <name evidence="1" type="ORF">LCGC14_0552050</name>
</gene>
<reference evidence="1" key="1">
    <citation type="journal article" date="2015" name="Nature">
        <title>Complex archaea that bridge the gap between prokaryotes and eukaryotes.</title>
        <authorList>
            <person name="Spang A."/>
            <person name="Saw J.H."/>
            <person name="Jorgensen S.L."/>
            <person name="Zaremba-Niedzwiedzka K."/>
            <person name="Martijn J."/>
            <person name="Lind A.E."/>
            <person name="van Eijk R."/>
            <person name="Schleper C."/>
            <person name="Guy L."/>
            <person name="Ettema T.J."/>
        </authorList>
    </citation>
    <scope>NUCLEOTIDE SEQUENCE</scope>
</reference>
<protein>
    <submittedName>
        <fullName evidence="1">Uncharacterized protein</fullName>
    </submittedName>
</protein>
<accession>A0A0F9S828</accession>
<dbReference type="EMBL" id="LAZR01000763">
    <property type="protein sequence ID" value="KKN58392.1"/>
    <property type="molecule type" value="Genomic_DNA"/>
</dbReference>
<evidence type="ECO:0000313" key="1">
    <source>
        <dbReference type="EMBL" id="KKN58392.1"/>
    </source>
</evidence>
<proteinExistence type="predicted"/>